<dbReference type="GO" id="GO:0032993">
    <property type="term" value="C:protein-DNA complex"/>
    <property type="evidence" value="ECO:0007669"/>
    <property type="project" value="TreeGrafter"/>
</dbReference>
<dbReference type="SUPFAM" id="SSF52172">
    <property type="entry name" value="CheY-like"/>
    <property type="match status" value="1"/>
</dbReference>
<feature type="modified residue" description="4-aspartylphosphate" evidence="2">
    <location>
        <position position="54"/>
    </location>
</feature>
<reference evidence="6 7" key="1">
    <citation type="journal article" date="2012" name="BMC Genomics">
        <title>Genome analysis of a simultaneously predatory and prey-independent, novel Bdellovibrio bacteriovorus from the River Tiber, supports in silico predictions of both ancient and recent lateral gene transfer from diverse bacteria.</title>
        <authorList>
            <person name="Hobley L."/>
            <person name="Lerner T.R."/>
            <person name="Williams L.E."/>
            <person name="Lambert C."/>
            <person name="Till R."/>
            <person name="Milner D.S."/>
            <person name="Basford S.M."/>
            <person name="Capeness M.J."/>
            <person name="Fenton A.K."/>
            <person name="Atterbury R.J."/>
            <person name="Harris M.A."/>
            <person name="Sockett R.E."/>
        </authorList>
    </citation>
    <scope>NUCLEOTIDE SEQUENCE [LARGE SCALE GENOMIC DNA]</scope>
    <source>
        <strain evidence="6 7">Tiberius</strain>
    </source>
</reference>
<dbReference type="RefSeq" id="WP_015089614.1">
    <property type="nucleotide sequence ID" value="NC_019567.1"/>
</dbReference>
<evidence type="ECO:0000313" key="6">
    <source>
        <dbReference type="EMBL" id="AFY00130.1"/>
    </source>
</evidence>
<evidence type="ECO:0000256" key="2">
    <source>
        <dbReference type="PROSITE-ProRule" id="PRU00169"/>
    </source>
</evidence>
<dbReference type="Pfam" id="PF00072">
    <property type="entry name" value="Response_reg"/>
    <property type="match status" value="1"/>
</dbReference>
<gene>
    <name evidence="6" type="ORF">Bdt_0422</name>
</gene>
<sequence length="220" mass="24717">MNSPVPILAIDGDISFLKGLSTALQARYRLHCAANLEQAQQILKEQSIQAILLDFNLGNETGHEILKALNADPQRPPVIVVTGEVTVKMAIGFLNLQVFGFLEKPLSLADLLRLLESAVSTGTQSDIIKGRHFELDLKKRTVRYNGEDIVLTQTQSQIVSFFIRHRGTTVEREQLIQHLWGESHVSRNALDTHLLNIKNKLPPFRTSLQVIHGRGYCYED</sequence>
<organism evidence="6 7">
    <name type="scientific">Bdellovibrio bacteriovorus str. Tiberius</name>
    <dbReference type="NCBI Taxonomy" id="1069642"/>
    <lineage>
        <taxon>Bacteria</taxon>
        <taxon>Pseudomonadati</taxon>
        <taxon>Bdellovibrionota</taxon>
        <taxon>Bdellovibrionia</taxon>
        <taxon>Bdellovibrionales</taxon>
        <taxon>Pseudobdellovibrionaceae</taxon>
        <taxon>Bdellovibrio</taxon>
    </lineage>
</organism>
<feature type="domain" description="OmpR/PhoB-type" evidence="5">
    <location>
        <begin position="125"/>
        <end position="220"/>
    </location>
</feature>
<dbReference type="GO" id="GO:0005829">
    <property type="term" value="C:cytosol"/>
    <property type="evidence" value="ECO:0007669"/>
    <property type="project" value="TreeGrafter"/>
</dbReference>
<dbReference type="PROSITE" id="PS51755">
    <property type="entry name" value="OMPR_PHOB"/>
    <property type="match status" value="1"/>
</dbReference>
<dbReference type="OrthoDB" id="9802426at2"/>
<proteinExistence type="predicted"/>
<keyword evidence="2" id="KW-0597">Phosphoprotein</keyword>
<dbReference type="InterPro" id="IPR039420">
    <property type="entry name" value="WalR-like"/>
</dbReference>
<dbReference type="KEGG" id="bbat:Bdt_0422"/>
<dbReference type="PANTHER" id="PTHR48111:SF56">
    <property type="entry name" value="TETRATHIONATE RESPONSE REGULATORY PROTEIN TTRR"/>
    <property type="match status" value="1"/>
</dbReference>
<evidence type="ECO:0000256" key="1">
    <source>
        <dbReference type="ARBA" id="ARBA00023125"/>
    </source>
</evidence>
<dbReference type="InterPro" id="IPR001789">
    <property type="entry name" value="Sig_transdc_resp-reg_receiver"/>
</dbReference>
<dbReference type="HOGENOM" id="CLU_000445_30_1_7"/>
<feature type="DNA-binding region" description="OmpR/PhoB-type" evidence="3">
    <location>
        <begin position="125"/>
        <end position="220"/>
    </location>
</feature>
<accession>K7YU27</accession>
<dbReference type="SMART" id="SM00448">
    <property type="entry name" value="REC"/>
    <property type="match status" value="1"/>
</dbReference>
<dbReference type="Pfam" id="PF00486">
    <property type="entry name" value="Trans_reg_C"/>
    <property type="match status" value="1"/>
</dbReference>
<dbReference type="GO" id="GO:0000156">
    <property type="term" value="F:phosphorelay response regulator activity"/>
    <property type="evidence" value="ECO:0007669"/>
    <property type="project" value="TreeGrafter"/>
</dbReference>
<dbReference type="GO" id="GO:0006355">
    <property type="term" value="P:regulation of DNA-templated transcription"/>
    <property type="evidence" value="ECO:0007669"/>
    <property type="project" value="InterPro"/>
</dbReference>
<keyword evidence="1 3" id="KW-0238">DNA-binding</keyword>
<dbReference type="PROSITE" id="PS50110">
    <property type="entry name" value="RESPONSE_REGULATORY"/>
    <property type="match status" value="1"/>
</dbReference>
<dbReference type="SMART" id="SM00862">
    <property type="entry name" value="Trans_reg_C"/>
    <property type="match status" value="1"/>
</dbReference>
<evidence type="ECO:0000313" key="7">
    <source>
        <dbReference type="Proteomes" id="UP000010074"/>
    </source>
</evidence>
<evidence type="ECO:0000259" key="5">
    <source>
        <dbReference type="PROSITE" id="PS51755"/>
    </source>
</evidence>
<evidence type="ECO:0000259" key="4">
    <source>
        <dbReference type="PROSITE" id="PS50110"/>
    </source>
</evidence>
<dbReference type="CDD" id="cd00383">
    <property type="entry name" value="trans_reg_C"/>
    <property type="match status" value="1"/>
</dbReference>
<dbReference type="PANTHER" id="PTHR48111">
    <property type="entry name" value="REGULATOR OF RPOS"/>
    <property type="match status" value="1"/>
</dbReference>
<dbReference type="EMBL" id="CP002930">
    <property type="protein sequence ID" value="AFY00130.1"/>
    <property type="molecule type" value="Genomic_DNA"/>
</dbReference>
<dbReference type="Proteomes" id="UP000010074">
    <property type="component" value="Chromosome"/>
</dbReference>
<dbReference type="GO" id="GO:0000976">
    <property type="term" value="F:transcription cis-regulatory region binding"/>
    <property type="evidence" value="ECO:0007669"/>
    <property type="project" value="TreeGrafter"/>
</dbReference>
<protein>
    <submittedName>
        <fullName evidence="6">Two-component system response regulator</fullName>
    </submittedName>
</protein>
<dbReference type="Gene3D" id="1.10.10.10">
    <property type="entry name" value="Winged helix-like DNA-binding domain superfamily/Winged helix DNA-binding domain"/>
    <property type="match status" value="1"/>
</dbReference>
<dbReference type="PATRIC" id="fig|1069642.3.peg.415"/>
<dbReference type="InterPro" id="IPR001867">
    <property type="entry name" value="OmpR/PhoB-type_DNA-bd"/>
</dbReference>
<dbReference type="AlphaFoldDB" id="K7YU27"/>
<dbReference type="CDD" id="cd00156">
    <property type="entry name" value="REC"/>
    <property type="match status" value="1"/>
</dbReference>
<evidence type="ECO:0000256" key="3">
    <source>
        <dbReference type="PROSITE-ProRule" id="PRU01091"/>
    </source>
</evidence>
<feature type="domain" description="Response regulatory" evidence="4">
    <location>
        <begin position="6"/>
        <end position="119"/>
    </location>
</feature>
<dbReference type="InterPro" id="IPR036388">
    <property type="entry name" value="WH-like_DNA-bd_sf"/>
</dbReference>
<dbReference type="InterPro" id="IPR011006">
    <property type="entry name" value="CheY-like_superfamily"/>
</dbReference>
<dbReference type="Gene3D" id="3.40.50.2300">
    <property type="match status" value="1"/>
</dbReference>
<name>K7YU27_BDEBC</name>
<dbReference type="STRING" id="1069642.Bdt_0422"/>